<keyword evidence="3" id="KW-1185">Reference proteome</keyword>
<name>A0A2R6PF10_ACTCC</name>
<dbReference type="SUPFAM" id="SSF52047">
    <property type="entry name" value="RNI-like"/>
    <property type="match status" value="1"/>
</dbReference>
<dbReference type="Gene3D" id="1.20.1280.50">
    <property type="match status" value="1"/>
</dbReference>
<dbReference type="InterPro" id="IPR001810">
    <property type="entry name" value="F-box_dom"/>
</dbReference>
<dbReference type="InterPro" id="IPR032675">
    <property type="entry name" value="LRR_dom_sf"/>
</dbReference>
<dbReference type="Gene3D" id="3.80.10.10">
    <property type="entry name" value="Ribonuclease Inhibitor"/>
    <property type="match status" value="1"/>
</dbReference>
<dbReference type="OrthoDB" id="904489at2759"/>
<protein>
    <submittedName>
        <fullName evidence="2">F-box/LRR-repeat protein</fullName>
    </submittedName>
</protein>
<dbReference type="InParanoid" id="A0A2R6PF10"/>
<proteinExistence type="predicted"/>
<sequence length="419" mass="48540">MNLQVLLSRCFAPFGFQRKNAKCPKENRDKFVKGTSNTIRPDEEDHISTLPDDVLSSILSLLSMRDVVKTSILSRRWRYLCATLPDINFDLDETFLDCTRHRGKIVICPKKNPMFVIGVSRFLNQYLGPKLRSFRVSFCCYEESTSVVDHWISLAVRMRVEKLDLQFVCNDILYCDFDDYCIYYHSMYGDDTKVEFFWWQLFRACDFLKHLCLNSCAIMLPPGSRYKVFNGLSTIDLIHVPLVHNELQYIFRSCLNLESLKVRHCRLPATLCISGLARLELLVIDTCFGLVEEIELNELANLVTFEFCDPDIEKLSFSCVPKLEHVFFTRRFPQNFLEAVGNLPELKTLRISKYTYWAAKTIDSPYVLRTLKHLELFITDGNVHDKVEIIAPLLRACPLVQRLNVVVSLQSLPVDAIDN</sequence>
<reference evidence="2 3" key="1">
    <citation type="submission" date="2017-07" db="EMBL/GenBank/DDBJ databases">
        <title>An improved, manually edited Actinidia chinensis var. chinensis (kiwifruit) genome highlights the challenges associated with draft genomes and gene prediction in plants.</title>
        <authorList>
            <person name="Pilkington S."/>
            <person name="Crowhurst R."/>
            <person name="Hilario E."/>
            <person name="Nardozza S."/>
            <person name="Fraser L."/>
            <person name="Peng Y."/>
            <person name="Gunaseelan K."/>
            <person name="Simpson R."/>
            <person name="Tahir J."/>
            <person name="Deroles S."/>
            <person name="Templeton K."/>
            <person name="Luo Z."/>
            <person name="Davy M."/>
            <person name="Cheng C."/>
            <person name="Mcneilage M."/>
            <person name="Scaglione D."/>
            <person name="Liu Y."/>
            <person name="Zhang Q."/>
            <person name="Datson P."/>
            <person name="De Silva N."/>
            <person name="Gardiner S."/>
            <person name="Bassett H."/>
            <person name="Chagne D."/>
            <person name="Mccallum J."/>
            <person name="Dzierzon H."/>
            <person name="Deng C."/>
            <person name="Wang Y.-Y."/>
            <person name="Barron N."/>
            <person name="Manako K."/>
            <person name="Bowen J."/>
            <person name="Foster T."/>
            <person name="Erridge Z."/>
            <person name="Tiffin H."/>
            <person name="Waite C."/>
            <person name="Davies K."/>
            <person name="Grierson E."/>
            <person name="Laing W."/>
            <person name="Kirk R."/>
            <person name="Chen X."/>
            <person name="Wood M."/>
            <person name="Montefiori M."/>
            <person name="Brummell D."/>
            <person name="Schwinn K."/>
            <person name="Catanach A."/>
            <person name="Fullerton C."/>
            <person name="Li D."/>
            <person name="Meiyalaghan S."/>
            <person name="Nieuwenhuizen N."/>
            <person name="Read N."/>
            <person name="Prakash R."/>
            <person name="Hunter D."/>
            <person name="Zhang H."/>
            <person name="Mckenzie M."/>
            <person name="Knabel M."/>
            <person name="Harris A."/>
            <person name="Allan A."/>
            <person name="Chen A."/>
            <person name="Janssen B."/>
            <person name="Plunkett B."/>
            <person name="Dwamena C."/>
            <person name="Voogd C."/>
            <person name="Leif D."/>
            <person name="Lafferty D."/>
            <person name="Souleyre E."/>
            <person name="Varkonyi-Gasic E."/>
            <person name="Gambi F."/>
            <person name="Hanley J."/>
            <person name="Yao J.-L."/>
            <person name="Cheung J."/>
            <person name="David K."/>
            <person name="Warren B."/>
            <person name="Marsh K."/>
            <person name="Snowden K."/>
            <person name="Lin-Wang K."/>
            <person name="Brian L."/>
            <person name="Martinez-Sanchez M."/>
            <person name="Wang M."/>
            <person name="Ileperuma N."/>
            <person name="Macnee N."/>
            <person name="Campin R."/>
            <person name="Mcatee P."/>
            <person name="Drummond R."/>
            <person name="Espley R."/>
            <person name="Ireland H."/>
            <person name="Wu R."/>
            <person name="Atkinson R."/>
            <person name="Karunairetnam S."/>
            <person name="Bulley S."/>
            <person name="Chunkath S."/>
            <person name="Hanley Z."/>
            <person name="Storey R."/>
            <person name="Thrimawithana A."/>
            <person name="Thomson S."/>
            <person name="David C."/>
            <person name="Testolin R."/>
        </authorList>
    </citation>
    <scope>NUCLEOTIDE SEQUENCE [LARGE SCALE GENOMIC DNA]</scope>
    <source>
        <strain evidence="3">cv. Red5</strain>
        <tissue evidence="2">Young leaf</tissue>
    </source>
</reference>
<dbReference type="InterPro" id="IPR053772">
    <property type="entry name" value="At1g61320/At1g61330-like"/>
</dbReference>
<dbReference type="PANTHER" id="PTHR34145">
    <property type="entry name" value="OS02G0105600 PROTEIN"/>
    <property type="match status" value="1"/>
</dbReference>
<dbReference type="InterPro" id="IPR036047">
    <property type="entry name" value="F-box-like_dom_sf"/>
</dbReference>
<evidence type="ECO:0000313" key="3">
    <source>
        <dbReference type="Proteomes" id="UP000241394"/>
    </source>
</evidence>
<dbReference type="STRING" id="1590841.A0A2R6PF10"/>
<dbReference type="PANTHER" id="PTHR34145:SF28">
    <property type="entry name" value="F-BOX DOMAIN-CONTAINING PROTEIN"/>
    <property type="match status" value="1"/>
</dbReference>
<dbReference type="PROSITE" id="PS50181">
    <property type="entry name" value="FBOX"/>
    <property type="match status" value="1"/>
</dbReference>
<gene>
    <name evidence="2" type="ORF">CEY00_Acc30174</name>
</gene>
<accession>A0A2R6PF10</accession>
<comment type="caution">
    <text evidence="2">The sequence shown here is derived from an EMBL/GenBank/DDBJ whole genome shotgun (WGS) entry which is preliminary data.</text>
</comment>
<dbReference type="OMA" id="RTELKIC"/>
<dbReference type="SMART" id="SM00256">
    <property type="entry name" value="FBOX"/>
    <property type="match status" value="2"/>
</dbReference>
<evidence type="ECO:0000313" key="2">
    <source>
        <dbReference type="EMBL" id="PSR89977.1"/>
    </source>
</evidence>
<reference evidence="3" key="2">
    <citation type="journal article" date="2018" name="BMC Genomics">
        <title>A manually annotated Actinidia chinensis var. chinensis (kiwifruit) genome highlights the challenges associated with draft genomes and gene prediction in plants.</title>
        <authorList>
            <person name="Pilkington S.M."/>
            <person name="Crowhurst R."/>
            <person name="Hilario E."/>
            <person name="Nardozza S."/>
            <person name="Fraser L."/>
            <person name="Peng Y."/>
            <person name="Gunaseelan K."/>
            <person name="Simpson R."/>
            <person name="Tahir J."/>
            <person name="Deroles S.C."/>
            <person name="Templeton K."/>
            <person name="Luo Z."/>
            <person name="Davy M."/>
            <person name="Cheng C."/>
            <person name="McNeilage M."/>
            <person name="Scaglione D."/>
            <person name="Liu Y."/>
            <person name="Zhang Q."/>
            <person name="Datson P."/>
            <person name="De Silva N."/>
            <person name="Gardiner S.E."/>
            <person name="Bassett H."/>
            <person name="Chagne D."/>
            <person name="McCallum J."/>
            <person name="Dzierzon H."/>
            <person name="Deng C."/>
            <person name="Wang Y.Y."/>
            <person name="Barron L."/>
            <person name="Manako K."/>
            <person name="Bowen J."/>
            <person name="Foster T.M."/>
            <person name="Erridge Z.A."/>
            <person name="Tiffin H."/>
            <person name="Waite C.N."/>
            <person name="Davies K.M."/>
            <person name="Grierson E.P."/>
            <person name="Laing W.A."/>
            <person name="Kirk R."/>
            <person name="Chen X."/>
            <person name="Wood M."/>
            <person name="Montefiori M."/>
            <person name="Brummell D.A."/>
            <person name="Schwinn K.E."/>
            <person name="Catanach A."/>
            <person name="Fullerton C."/>
            <person name="Li D."/>
            <person name="Meiyalaghan S."/>
            <person name="Nieuwenhuizen N."/>
            <person name="Read N."/>
            <person name="Prakash R."/>
            <person name="Hunter D."/>
            <person name="Zhang H."/>
            <person name="McKenzie M."/>
            <person name="Knabel M."/>
            <person name="Harris A."/>
            <person name="Allan A.C."/>
            <person name="Gleave A."/>
            <person name="Chen A."/>
            <person name="Janssen B.J."/>
            <person name="Plunkett B."/>
            <person name="Ampomah-Dwamena C."/>
            <person name="Voogd C."/>
            <person name="Leif D."/>
            <person name="Lafferty D."/>
            <person name="Souleyre E.J.F."/>
            <person name="Varkonyi-Gasic E."/>
            <person name="Gambi F."/>
            <person name="Hanley J."/>
            <person name="Yao J.L."/>
            <person name="Cheung J."/>
            <person name="David K.M."/>
            <person name="Warren B."/>
            <person name="Marsh K."/>
            <person name="Snowden K.C."/>
            <person name="Lin-Wang K."/>
            <person name="Brian L."/>
            <person name="Martinez-Sanchez M."/>
            <person name="Wang M."/>
            <person name="Ileperuma N."/>
            <person name="Macnee N."/>
            <person name="Campin R."/>
            <person name="McAtee P."/>
            <person name="Drummond R.S.M."/>
            <person name="Espley R.V."/>
            <person name="Ireland H.S."/>
            <person name="Wu R."/>
            <person name="Atkinson R.G."/>
            <person name="Karunairetnam S."/>
            <person name="Bulley S."/>
            <person name="Chunkath S."/>
            <person name="Hanley Z."/>
            <person name="Storey R."/>
            <person name="Thrimawithana A.H."/>
            <person name="Thomson S."/>
            <person name="David C."/>
            <person name="Testolin R."/>
            <person name="Huang H."/>
            <person name="Hellens R.P."/>
            <person name="Schaffer R.J."/>
        </authorList>
    </citation>
    <scope>NUCLEOTIDE SEQUENCE [LARGE SCALE GENOMIC DNA]</scope>
    <source>
        <strain evidence="3">cv. Red5</strain>
    </source>
</reference>
<dbReference type="Proteomes" id="UP000241394">
    <property type="component" value="Chromosome LG26"/>
</dbReference>
<dbReference type="Pfam" id="PF00646">
    <property type="entry name" value="F-box"/>
    <property type="match status" value="1"/>
</dbReference>
<dbReference type="Pfam" id="PF23622">
    <property type="entry name" value="LRR_At1g61320_AtMIF1"/>
    <property type="match status" value="1"/>
</dbReference>
<dbReference type="Gramene" id="PSR89977">
    <property type="protein sequence ID" value="PSR89977"/>
    <property type="gene ID" value="CEY00_Acc30174"/>
</dbReference>
<feature type="domain" description="F-box" evidence="1">
    <location>
        <begin position="44"/>
        <end position="80"/>
    </location>
</feature>
<dbReference type="SUPFAM" id="SSF81383">
    <property type="entry name" value="F-box domain"/>
    <property type="match status" value="1"/>
</dbReference>
<organism evidence="2 3">
    <name type="scientific">Actinidia chinensis var. chinensis</name>
    <name type="common">Chinese soft-hair kiwi</name>
    <dbReference type="NCBI Taxonomy" id="1590841"/>
    <lineage>
        <taxon>Eukaryota</taxon>
        <taxon>Viridiplantae</taxon>
        <taxon>Streptophyta</taxon>
        <taxon>Embryophyta</taxon>
        <taxon>Tracheophyta</taxon>
        <taxon>Spermatophyta</taxon>
        <taxon>Magnoliopsida</taxon>
        <taxon>eudicotyledons</taxon>
        <taxon>Gunneridae</taxon>
        <taxon>Pentapetalae</taxon>
        <taxon>asterids</taxon>
        <taxon>Ericales</taxon>
        <taxon>Actinidiaceae</taxon>
        <taxon>Actinidia</taxon>
    </lineage>
</organism>
<dbReference type="AlphaFoldDB" id="A0A2R6PF10"/>
<dbReference type="InterPro" id="IPR055357">
    <property type="entry name" value="LRR_At1g61320_AtMIF1"/>
</dbReference>
<dbReference type="EMBL" id="NKQK01000026">
    <property type="protein sequence ID" value="PSR89977.1"/>
    <property type="molecule type" value="Genomic_DNA"/>
</dbReference>
<evidence type="ECO:0000259" key="1">
    <source>
        <dbReference type="PROSITE" id="PS50181"/>
    </source>
</evidence>